<reference evidence="2" key="1">
    <citation type="submission" date="2016-07" db="EMBL/GenBank/DDBJ databases">
        <authorList>
            <person name="Florea S."/>
            <person name="Webb J.S."/>
            <person name="Jaromczyk J."/>
            <person name="Schardl C.L."/>
        </authorList>
    </citation>
    <scope>NUCLEOTIDE SEQUENCE [LARGE SCALE GENOMIC DNA]</scope>
    <source>
        <strain evidence="2">CY1</strain>
    </source>
</reference>
<sequence length="81" mass="9097">MQLAAFLRMHCCFNRLSLPFWQSRGRFSASQPLSLPFRLAQLSFSAVLLLLPLEPAFLAVSWEVQRFLATEPAISAGSAER</sequence>
<proteinExistence type="predicted"/>
<accession>A0A1V4HDD7</accession>
<evidence type="ECO:0000313" key="1">
    <source>
        <dbReference type="EMBL" id="OPH50611.1"/>
    </source>
</evidence>
<protein>
    <submittedName>
        <fullName evidence="1">Uncharacterized protein</fullName>
    </submittedName>
</protein>
<comment type="caution">
    <text evidence="1">The sequence shown here is derived from an EMBL/GenBank/DDBJ whole genome shotgun (WGS) entry which is preliminary data.</text>
</comment>
<dbReference type="EMBL" id="MBTG01000034">
    <property type="protein sequence ID" value="OPH50611.1"/>
    <property type="molecule type" value="Genomic_DNA"/>
</dbReference>
<gene>
    <name evidence="1" type="ORF">BC351_08150</name>
</gene>
<keyword evidence="2" id="KW-1185">Reference proteome</keyword>
<dbReference type="Proteomes" id="UP000190626">
    <property type="component" value="Unassembled WGS sequence"/>
</dbReference>
<name>A0A1V4HDD7_9BACL</name>
<organism evidence="1 2">
    <name type="scientific">Paenibacillus ferrarius</name>
    <dbReference type="NCBI Taxonomy" id="1469647"/>
    <lineage>
        <taxon>Bacteria</taxon>
        <taxon>Bacillati</taxon>
        <taxon>Bacillota</taxon>
        <taxon>Bacilli</taxon>
        <taxon>Bacillales</taxon>
        <taxon>Paenibacillaceae</taxon>
        <taxon>Paenibacillus</taxon>
    </lineage>
</organism>
<dbReference type="AlphaFoldDB" id="A0A1V4HDD7"/>
<evidence type="ECO:0000313" key="2">
    <source>
        <dbReference type="Proteomes" id="UP000190626"/>
    </source>
</evidence>
<dbReference type="STRING" id="1469647.BC351_08150"/>